<dbReference type="InterPro" id="IPR028055">
    <property type="entry name" value="YidC/Oxa/ALB_C"/>
</dbReference>
<evidence type="ECO:0000259" key="9">
    <source>
        <dbReference type="Pfam" id="PF02096"/>
    </source>
</evidence>
<comment type="subcellular location">
    <subcellularLocation>
        <location evidence="1 6">Membrane</location>
        <topology evidence="1 6">Multi-pass membrane protein</topology>
    </subcellularLocation>
</comment>
<evidence type="ECO:0000313" key="10">
    <source>
        <dbReference type="EMBL" id="KZO93761.1"/>
    </source>
</evidence>
<dbReference type="OrthoDB" id="2436667at2759"/>
<evidence type="ECO:0000256" key="3">
    <source>
        <dbReference type="ARBA" id="ARBA00022692"/>
    </source>
</evidence>
<dbReference type="GO" id="GO:0032977">
    <property type="term" value="F:membrane insertase activity"/>
    <property type="evidence" value="ECO:0007669"/>
    <property type="project" value="InterPro"/>
</dbReference>
<evidence type="ECO:0000256" key="1">
    <source>
        <dbReference type="ARBA" id="ARBA00004141"/>
    </source>
</evidence>
<evidence type="ECO:0000313" key="11">
    <source>
        <dbReference type="Proteomes" id="UP000076738"/>
    </source>
</evidence>
<sequence>MLVLLKRPPTSAVRSARLLRYRPAPRRGFIDFQPLADGFIAVANTLPFPESWPKYSTTIILGTLVVRTAWTLPPVIWARSRRRKQGEVVQPELSKQALILREEVGKATAKKKLPYEEYKREYYKQLVATRKELDKKHGTNPLVTTLVPPAMNMPLFFLISLMLRQAATAPTPLSSESFLTFETLASTDTSGIMPIAFGLITLANFEIMSKGPPAPKSAIPQKPQSGLPRNLLWTNRGPVLEFGLRFLPIVVIVLALNMPGAVVLYWVTSSTYTFIERLLFTTIDRRNAWAAKVKFALAKAAAEASPGDGAESSSSPATRKLTNGSGAVPSSSSSAQQTSKSPRRDGSTKR</sequence>
<dbReference type="Pfam" id="PF02096">
    <property type="entry name" value="60KD_IMP"/>
    <property type="match status" value="1"/>
</dbReference>
<dbReference type="GO" id="GO:0005743">
    <property type="term" value="C:mitochondrial inner membrane"/>
    <property type="evidence" value="ECO:0007669"/>
    <property type="project" value="TreeGrafter"/>
</dbReference>
<dbReference type="STRING" id="1330018.A0A167JP16"/>
<dbReference type="PANTHER" id="PTHR12428">
    <property type="entry name" value="OXA1"/>
    <property type="match status" value="1"/>
</dbReference>
<evidence type="ECO:0000256" key="2">
    <source>
        <dbReference type="ARBA" id="ARBA00009877"/>
    </source>
</evidence>
<dbReference type="GO" id="GO:0032979">
    <property type="term" value="P:protein insertion into mitochondrial inner membrane from matrix"/>
    <property type="evidence" value="ECO:0007669"/>
    <property type="project" value="TreeGrafter"/>
</dbReference>
<organism evidence="10 11">
    <name type="scientific">Calocera viscosa (strain TUFC12733)</name>
    <dbReference type="NCBI Taxonomy" id="1330018"/>
    <lineage>
        <taxon>Eukaryota</taxon>
        <taxon>Fungi</taxon>
        <taxon>Dikarya</taxon>
        <taxon>Basidiomycota</taxon>
        <taxon>Agaricomycotina</taxon>
        <taxon>Dacrymycetes</taxon>
        <taxon>Dacrymycetales</taxon>
        <taxon>Dacrymycetaceae</taxon>
        <taxon>Calocera</taxon>
    </lineage>
</organism>
<evidence type="ECO:0000256" key="5">
    <source>
        <dbReference type="ARBA" id="ARBA00023136"/>
    </source>
</evidence>
<feature type="region of interest" description="Disordered" evidence="7">
    <location>
        <begin position="302"/>
        <end position="350"/>
    </location>
</feature>
<keyword evidence="11" id="KW-1185">Reference proteome</keyword>
<evidence type="ECO:0000256" key="7">
    <source>
        <dbReference type="SAM" id="MobiDB-lite"/>
    </source>
</evidence>
<feature type="compositionally biased region" description="Polar residues" evidence="7">
    <location>
        <begin position="311"/>
        <end position="323"/>
    </location>
</feature>
<protein>
    <recommendedName>
        <fullName evidence="9">Membrane insertase YidC/Oxa/ALB C-terminal domain-containing protein</fullName>
    </recommendedName>
</protein>
<feature type="domain" description="Membrane insertase YidC/Oxa/ALB C-terminal" evidence="9">
    <location>
        <begin position="57"/>
        <end position="279"/>
    </location>
</feature>
<dbReference type="PANTHER" id="PTHR12428:SF65">
    <property type="entry name" value="CYTOCHROME C OXIDASE ASSEMBLY PROTEIN COX18, MITOCHONDRIAL"/>
    <property type="match status" value="1"/>
</dbReference>
<comment type="similarity">
    <text evidence="2 6">Belongs to the OXA1/ALB3/YidC family.</text>
</comment>
<dbReference type="GO" id="GO:0033617">
    <property type="term" value="P:mitochondrial respiratory chain complex IV assembly"/>
    <property type="evidence" value="ECO:0007669"/>
    <property type="project" value="TreeGrafter"/>
</dbReference>
<keyword evidence="4 8" id="KW-1133">Transmembrane helix</keyword>
<evidence type="ECO:0000256" key="6">
    <source>
        <dbReference type="RuleBase" id="RU003945"/>
    </source>
</evidence>
<dbReference type="Proteomes" id="UP000076738">
    <property type="component" value="Unassembled WGS sequence"/>
</dbReference>
<dbReference type="AlphaFoldDB" id="A0A167JP16"/>
<feature type="compositionally biased region" description="Low complexity" evidence="7">
    <location>
        <begin position="324"/>
        <end position="340"/>
    </location>
</feature>
<keyword evidence="5 8" id="KW-0472">Membrane</keyword>
<dbReference type="EMBL" id="KV417299">
    <property type="protein sequence ID" value="KZO93761.1"/>
    <property type="molecule type" value="Genomic_DNA"/>
</dbReference>
<accession>A0A167JP16</accession>
<evidence type="ECO:0000256" key="4">
    <source>
        <dbReference type="ARBA" id="ARBA00022989"/>
    </source>
</evidence>
<name>A0A167JP16_CALVF</name>
<proteinExistence type="inferred from homology"/>
<dbReference type="InterPro" id="IPR001708">
    <property type="entry name" value="YidC/ALB3/OXA1/COX18"/>
</dbReference>
<gene>
    <name evidence="10" type="ORF">CALVIDRAFT_539670</name>
</gene>
<evidence type="ECO:0000256" key="8">
    <source>
        <dbReference type="SAM" id="Phobius"/>
    </source>
</evidence>
<feature type="transmembrane region" description="Helical" evidence="8">
    <location>
        <begin position="246"/>
        <end position="267"/>
    </location>
</feature>
<keyword evidence="3 6" id="KW-0812">Transmembrane</keyword>
<reference evidence="10 11" key="1">
    <citation type="journal article" date="2016" name="Mol. Biol. Evol.">
        <title>Comparative Genomics of Early-Diverging Mushroom-Forming Fungi Provides Insights into the Origins of Lignocellulose Decay Capabilities.</title>
        <authorList>
            <person name="Nagy L.G."/>
            <person name="Riley R."/>
            <person name="Tritt A."/>
            <person name="Adam C."/>
            <person name="Daum C."/>
            <person name="Floudas D."/>
            <person name="Sun H."/>
            <person name="Yadav J.S."/>
            <person name="Pangilinan J."/>
            <person name="Larsson K.H."/>
            <person name="Matsuura K."/>
            <person name="Barry K."/>
            <person name="Labutti K."/>
            <person name="Kuo R."/>
            <person name="Ohm R.A."/>
            <person name="Bhattacharya S.S."/>
            <person name="Shirouzu T."/>
            <person name="Yoshinaga Y."/>
            <person name="Martin F.M."/>
            <person name="Grigoriev I.V."/>
            <person name="Hibbett D.S."/>
        </authorList>
    </citation>
    <scope>NUCLEOTIDE SEQUENCE [LARGE SCALE GENOMIC DNA]</scope>
    <source>
        <strain evidence="10 11">TUFC12733</strain>
    </source>
</reference>